<dbReference type="PANTHER" id="PTHR24409">
    <property type="entry name" value="ZINC FINGER PROTEIN 142"/>
    <property type="match status" value="1"/>
</dbReference>
<dbReference type="EMBL" id="JAAECE010000004">
    <property type="protein sequence ID" value="KAF1801716.1"/>
    <property type="molecule type" value="Genomic_DNA"/>
</dbReference>
<dbReference type="Proteomes" id="UP000469890">
    <property type="component" value="Unassembled WGS sequence"/>
</dbReference>
<dbReference type="GO" id="GO:0000977">
    <property type="term" value="F:RNA polymerase II transcription regulatory region sequence-specific DNA binding"/>
    <property type="evidence" value="ECO:0007669"/>
    <property type="project" value="TreeGrafter"/>
</dbReference>
<dbReference type="Pfam" id="PF12874">
    <property type="entry name" value="zf-met"/>
    <property type="match status" value="1"/>
</dbReference>
<dbReference type="AlphaFoldDB" id="A0A8H4BHZ6"/>
<accession>A0A8H4BHZ6</accession>
<evidence type="ECO:0000256" key="2">
    <source>
        <dbReference type="ARBA" id="ARBA00022737"/>
    </source>
</evidence>
<dbReference type="PROSITE" id="PS50157">
    <property type="entry name" value="ZINC_FINGER_C2H2_2"/>
    <property type="match status" value="1"/>
</dbReference>
<gene>
    <name evidence="8" type="ORF">FB192DRAFT_1374308</name>
</gene>
<dbReference type="GO" id="GO:0005634">
    <property type="term" value="C:nucleus"/>
    <property type="evidence" value="ECO:0007669"/>
    <property type="project" value="TreeGrafter"/>
</dbReference>
<keyword evidence="3 5" id="KW-0863">Zinc-finger</keyword>
<feature type="domain" description="C2H2-type" evidence="7">
    <location>
        <begin position="283"/>
        <end position="311"/>
    </location>
</feature>
<dbReference type="GO" id="GO:0000981">
    <property type="term" value="F:DNA-binding transcription factor activity, RNA polymerase II-specific"/>
    <property type="evidence" value="ECO:0007669"/>
    <property type="project" value="TreeGrafter"/>
</dbReference>
<evidence type="ECO:0000256" key="3">
    <source>
        <dbReference type="ARBA" id="ARBA00022771"/>
    </source>
</evidence>
<keyword evidence="4" id="KW-0862">Zinc</keyword>
<dbReference type="InterPro" id="IPR013087">
    <property type="entry name" value="Znf_C2H2_type"/>
</dbReference>
<dbReference type="SMART" id="SM00451">
    <property type="entry name" value="ZnF_U1"/>
    <property type="match status" value="4"/>
</dbReference>
<evidence type="ECO:0000256" key="5">
    <source>
        <dbReference type="PROSITE-ProRule" id="PRU00042"/>
    </source>
</evidence>
<keyword evidence="1" id="KW-0479">Metal-binding</keyword>
<feature type="compositionally biased region" description="Basic residues" evidence="6">
    <location>
        <begin position="77"/>
        <end position="93"/>
    </location>
</feature>
<name>A0A8H4BHZ6_MUCCL</name>
<feature type="region of interest" description="Disordered" evidence="6">
    <location>
        <begin position="1"/>
        <end position="112"/>
    </location>
</feature>
<comment type="caution">
    <text evidence="8">The sequence shown here is derived from an EMBL/GenBank/DDBJ whole genome shotgun (WGS) entry which is preliminary data.</text>
</comment>
<dbReference type="SMART" id="SM00355">
    <property type="entry name" value="ZnF_C2H2"/>
    <property type="match status" value="4"/>
</dbReference>
<organism evidence="8 9">
    <name type="scientific">Mucor circinelloides f. lusitanicus</name>
    <name type="common">Mucor racemosus var. lusitanicus</name>
    <dbReference type="NCBI Taxonomy" id="29924"/>
    <lineage>
        <taxon>Eukaryota</taxon>
        <taxon>Fungi</taxon>
        <taxon>Fungi incertae sedis</taxon>
        <taxon>Mucoromycota</taxon>
        <taxon>Mucoromycotina</taxon>
        <taxon>Mucoromycetes</taxon>
        <taxon>Mucorales</taxon>
        <taxon>Mucorineae</taxon>
        <taxon>Mucoraceae</taxon>
        <taxon>Mucor</taxon>
    </lineage>
</organism>
<evidence type="ECO:0000313" key="8">
    <source>
        <dbReference type="EMBL" id="KAF1801716.1"/>
    </source>
</evidence>
<evidence type="ECO:0000256" key="4">
    <source>
        <dbReference type="ARBA" id="ARBA00022833"/>
    </source>
</evidence>
<feature type="compositionally biased region" description="Basic and acidic residues" evidence="6">
    <location>
        <begin position="30"/>
        <end position="42"/>
    </location>
</feature>
<feature type="compositionally biased region" description="Basic and acidic residues" evidence="6">
    <location>
        <begin position="52"/>
        <end position="69"/>
    </location>
</feature>
<dbReference type="Gene3D" id="3.30.160.60">
    <property type="entry name" value="Classic Zinc Finger"/>
    <property type="match status" value="2"/>
</dbReference>
<keyword evidence="2" id="KW-0677">Repeat</keyword>
<reference evidence="8 9" key="1">
    <citation type="submission" date="2019-09" db="EMBL/GenBank/DDBJ databases">
        <authorList>
            <consortium name="DOE Joint Genome Institute"/>
            <person name="Mondo S.J."/>
            <person name="Navarro-Mendoza M.I."/>
            <person name="Perez-Arques C."/>
            <person name="Panchal S."/>
            <person name="Nicolas F.E."/>
            <person name="Ganguly P."/>
            <person name="Pangilinan J."/>
            <person name="Grigoriev I."/>
            <person name="Heitman J."/>
            <person name="Sanya K."/>
            <person name="Garre V."/>
        </authorList>
    </citation>
    <scope>NUCLEOTIDE SEQUENCE [LARGE SCALE GENOMIC DNA]</scope>
    <source>
        <strain evidence="8 9">MU402</strain>
    </source>
</reference>
<dbReference type="GO" id="GO:0008270">
    <property type="term" value="F:zinc ion binding"/>
    <property type="evidence" value="ECO:0007669"/>
    <property type="project" value="UniProtKB-KW"/>
</dbReference>
<evidence type="ECO:0000256" key="6">
    <source>
        <dbReference type="SAM" id="MobiDB-lite"/>
    </source>
</evidence>
<evidence type="ECO:0000313" key="9">
    <source>
        <dbReference type="Proteomes" id="UP000469890"/>
    </source>
</evidence>
<dbReference type="PROSITE" id="PS00028">
    <property type="entry name" value="ZINC_FINGER_C2H2_1"/>
    <property type="match status" value="2"/>
</dbReference>
<evidence type="ECO:0000256" key="1">
    <source>
        <dbReference type="ARBA" id="ARBA00022723"/>
    </source>
</evidence>
<evidence type="ECO:0000259" key="7">
    <source>
        <dbReference type="PROSITE" id="PS50157"/>
    </source>
</evidence>
<protein>
    <recommendedName>
        <fullName evidence="7">C2H2-type domain-containing protein</fullName>
    </recommendedName>
</protein>
<dbReference type="PANTHER" id="PTHR24409:SF295">
    <property type="entry name" value="AZ2-RELATED"/>
    <property type="match status" value="1"/>
</dbReference>
<dbReference type="InterPro" id="IPR003604">
    <property type="entry name" value="Matrin/U1-like-C_Znf_C2H2"/>
</dbReference>
<sequence>MKMTGWQTRLAFPVIPRDQWEFPMMPPESSRADEEPSRERSLGDNASRSSGKGKEKAVVVVVKSKEPRPVRNLPPAAKRRPRTNPKPKSRTQRSKGQSSAAASEASPQLAQDEELVYIKSEDTDMGMPTIMPDPDDQNFYCRACNEQKGSRGSYRYHLKRIHKMQLTAHQPMPFSLKTANVRPEVLPDVYDPYFYCRVCKKKYKNSISYRRHCRTYHGIQINRAVSVPDPTIEPDPNDPLHHCRACNKTHEKRAIYREHLRRVHKMVLESVCNPANLDRSKGFVCRFCNETFEQGKVYGAHLQANHQGKLEEG</sequence>
<proteinExistence type="predicted"/>